<protein>
    <submittedName>
        <fullName evidence="1">Uncharacterized protein</fullName>
    </submittedName>
</protein>
<organism evidence="1 2">
    <name type="scientific">Frigoriglobus tundricola</name>
    <dbReference type="NCBI Taxonomy" id="2774151"/>
    <lineage>
        <taxon>Bacteria</taxon>
        <taxon>Pseudomonadati</taxon>
        <taxon>Planctomycetota</taxon>
        <taxon>Planctomycetia</taxon>
        <taxon>Gemmatales</taxon>
        <taxon>Gemmataceae</taxon>
        <taxon>Frigoriglobus</taxon>
    </lineage>
</organism>
<dbReference type="AlphaFoldDB" id="A0A6M5YL80"/>
<sequence>MTATACTNGKPQRRQLADQLDRLDAIIDALAEGLNGAVADACREGTRLAVKDAIVEIMTNPQLRAMLAPQAVPVPAARPRSP</sequence>
<reference evidence="2" key="1">
    <citation type="submission" date="2020-05" db="EMBL/GenBank/DDBJ databases">
        <title>Frigoriglobus tundricola gen. nov., sp. nov., a psychrotolerant cellulolytic planctomycete of the family Gemmataceae with two divergent copies of 16S rRNA gene.</title>
        <authorList>
            <person name="Kulichevskaya I.S."/>
            <person name="Ivanova A.A."/>
            <person name="Naumoff D.G."/>
            <person name="Beletsky A.V."/>
            <person name="Rijpstra W.I.C."/>
            <person name="Sinninghe Damste J.S."/>
            <person name="Mardanov A.V."/>
            <person name="Ravin N.V."/>
            <person name="Dedysh S.N."/>
        </authorList>
    </citation>
    <scope>NUCLEOTIDE SEQUENCE [LARGE SCALE GENOMIC DNA]</scope>
    <source>
        <strain evidence="2">PL17</strain>
    </source>
</reference>
<name>A0A6M5YL80_9BACT</name>
<dbReference type="Proteomes" id="UP000503447">
    <property type="component" value="Chromosome"/>
</dbReference>
<gene>
    <name evidence="1" type="ORF">FTUN_2207</name>
</gene>
<dbReference type="RefSeq" id="WP_171470624.1">
    <property type="nucleotide sequence ID" value="NZ_CP053452.2"/>
</dbReference>
<evidence type="ECO:0000313" key="2">
    <source>
        <dbReference type="Proteomes" id="UP000503447"/>
    </source>
</evidence>
<proteinExistence type="predicted"/>
<dbReference type="KEGG" id="ftj:FTUN_2207"/>
<keyword evidence="2" id="KW-1185">Reference proteome</keyword>
<dbReference type="EMBL" id="CP053452">
    <property type="protein sequence ID" value="QJW94685.1"/>
    <property type="molecule type" value="Genomic_DNA"/>
</dbReference>
<evidence type="ECO:0000313" key="1">
    <source>
        <dbReference type="EMBL" id="QJW94685.1"/>
    </source>
</evidence>
<accession>A0A6M5YL80</accession>